<evidence type="ECO:0000256" key="1">
    <source>
        <dbReference type="ARBA" id="ARBA00022679"/>
    </source>
</evidence>
<comment type="caution">
    <text evidence="2">The sequence shown here is derived from an EMBL/GenBank/DDBJ whole genome shotgun (WGS) entry which is preliminary data.</text>
</comment>
<organism evidence="2 3">
    <name type="scientific">Roseateles albus</name>
    <dbReference type="NCBI Taxonomy" id="2987525"/>
    <lineage>
        <taxon>Bacteria</taxon>
        <taxon>Pseudomonadati</taxon>
        <taxon>Pseudomonadota</taxon>
        <taxon>Betaproteobacteria</taxon>
        <taxon>Burkholderiales</taxon>
        <taxon>Sphaerotilaceae</taxon>
        <taxon>Roseateles</taxon>
    </lineage>
</organism>
<dbReference type="InterPro" id="IPR029044">
    <property type="entry name" value="Nucleotide-diphossugar_trans"/>
</dbReference>
<dbReference type="SUPFAM" id="SSF53448">
    <property type="entry name" value="Nucleotide-diphospho-sugar transferases"/>
    <property type="match status" value="2"/>
</dbReference>
<dbReference type="InterPro" id="IPR051706">
    <property type="entry name" value="Glycosyltransferase_domain"/>
</dbReference>
<evidence type="ECO:0000313" key="2">
    <source>
        <dbReference type="EMBL" id="MDC8772742.1"/>
    </source>
</evidence>
<dbReference type="RefSeq" id="WP_273600916.1">
    <property type="nucleotide sequence ID" value="NZ_JAQQXT010000008.1"/>
</dbReference>
<dbReference type="PANTHER" id="PTHR32385">
    <property type="entry name" value="MANNOSYL PHOSPHORYLINOSITOL CERAMIDE SYNTHASE"/>
    <property type="match status" value="1"/>
</dbReference>
<reference evidence="2 3" key="1">
    <citation type="submission" date="2022-10" db="EMBL/GenBank/DDBJ databases">
        <title>Paucibacter sp. hw1 Genome sequencing.</title>
        <authorList>
            <person name="Park S."/>
        </authorList>
    </citation>
    <scope>NUCLEOTIDE SEQUENCE [LARGE SCALE GENOMIC DNA]</scope>
    <source>
        <strain evidence="3">hw1</strain>
    </source>
</reference>
<protein>
    <submittedName>
        <fullName evidence="2">Glycosyltransferase</fullName>
    </submittedName>
</protein>
<keyword evidence="3" id="KW-1185">Reference proteome</keyword>
<evidence type="ECO:0000313" key="3">
    <source>
        <dbReference type="Proteomes" id="UP001221189"/>
    </source>
</evidence>
<keyword evidence="1" id="KW-0808">Transferase</keyword>
<dbReference type="PANTHER" id="PTHR32385:SF15">
    <property type="entry name" value="INOSITOL PHOSPHOCERAMIDE MANNOSYLTRANSFERASE 1"/>
    <property type="match status" value="1"/>
</dbReference>
<gene>
    <name evidence="2" type="ORF">PRZ03_14255</name>
</gene>
<name>A0ABT5KH70_9BURK</name>
<dbReference type="Pfam" id="PF04488">
    <property type="entry name" value="Gly_transf_sug"/>
    <property type="match status" value="2"/>
</dbReference>
<dbReference type="Proteomes" id="UP001221189">
    <property type="component" value="Unassembled WGS sequence"/>
</dbReference>
<dbReference type="Gene3D" id="3.90.550.20">
    <property type="match status" value="2"/>
</dbReference>
<dbReference type="InterPro" id="IPR007577">
    <property type="entry name" value="GlycoTrfase_DXD_sugar-bd_CS"/>
</dbReference>
<accession>A0ABT5KH70</accession>
<dbReference type="EMBL" id="JAQQXT010000008">
    <property type="protein sequence ID" value="MDC8772742.1"/>
    <property type="molecule type" value="Genomic_DNA"/>
</dbReference>
<sequence length="779" mass="88549">MSHKNPKILHRIYFDNFAPFHDPFEHYLESWSREMPDYKIMKWNMSNLNVHENAWTSTAFSANAPVFLSEYFRWKVLSEYGGVYLDADCEILNGKILHNLIEDLYSSTEYDDFFGVEEKTNGHPTAQTVGAKKGSELVLFMKALYEQNLPELWEWRERRGLIGPQLMSLFFLNKGINIKDDGFFKNIEEPTVSFRSKVYPQTYFSPKFTLLGESLDYQTAKTCVYHMFANSNVDFSGKRQLHKAREKAQTFDEYRAAIETSLKFPRRFDASWLSTNAGRQTEDGIQVEGVNGVVVHGPYATLPADQYVAKLHFTSSATSGMAEMRVTSDLGKNVLAIKRTLLPLTGEQTIVSPMFNTDVSTDNIEVVLSINGVSNITVKDVEFDIWKHQNSGASPAGSLKILHRIYFGFDGKPDQFKRYLETWAEHLPDYKIMHWDASNLPMDINPYVRKLYEEKDHAFLTDYFRWFVLREYGGTYLDADVELVNGEIFNQLIEELESSTDHEAFIGIDEMNGGWYTAHSMASKPMSDLSQFMCNVYENFGSFVAWRKKGFYFWAPQLVGLFFTNRGHHKDGMGTTPRLTTPTVVAGVKIYPQDWFSPLAPSAVTTEPFTLNAHTKNTCLCHHFACSWHDAGSKYLEYSQKSGGQANVLLADIAARVDTKRKFSATELSTSVGKRFDGGIVTNSTSGYLTYGPYINMSAGNHLVEFSLRNIMNIGDATLDIVSNMGETILLEKTKISSLEDGVFSRSVSLKGPENAVEFRIHIDELSDFSIYELNIQKI</sequence>
<proteinExistence type="predicted"/>